<accession>A0ACC0ZQJ4</accession>
<comment type="caution">
    <text evidence="1">The sequence shown here is derived from an EMBL/GenBank/DDBJ whole genome shotgun (WGS) entry which is preliminary data.</text>
</comment>
<evidence type="ECO:0000313" key="1">
    <source>
        <dbReference type="EMBL" id="KAJ0075042.1"/>
    </source>
</evidence>
<reference evidence="2" key="1">
    <citation type="journal article" date="2023" name="G3 (Bethesda)">
        <title>Genome assembly and association tests identify interacting loci associated with vigor, precocity, and sex in interspecific pistachio rootstocks.</title>
        <authorList>
            <person name="Palmer W."/>
            <person name="Jacygrad E."/>
            <person name="Sagayaradj S."/>
            <person name="Cavanaugh K."/>
            <person name="Han R."/>
            <person name="Bertier L."/>
            <person name="Beede B."/>
            <person name="Kafkas S."/>
            <person name="Golino D."/>
            <person name="Preece J."/>
            <person name="Michelmore R."/>
        </authorList>
    </citation>
    <scope>NUCLEOTIDE SEQUENCE [LARGE SCALE GENOMIC DNA]</scope>
</reference>
<gene>
    <name evidence="1" type="ORF">Patl1_34578</name>
</gene>
<evidence type="ECO:0000313" key="2">
    <source>
        <dbReference type="Proteomes" id="UP001164250"/>
    </source>
</evidence>
<organism evidence="1 2">
    <name type="scientific">Pistacia atlantica</name>
    <dbReference type="NCBI Taxonomy" id="434234"/>
    <lineage>
        <taxon>Eukaryota</taxon>
        <taxon>Viridiplantae</taxon>
        <taxon>Streptophyta</taxon>
        <taxon>Embryophyta</taxon>
        <taxon>Tracheophyta</taxon>
        <taxon>Spermatophyta</taxon>
        <taxon>Magnoliopsida</taxon>
        <taxon>eudicotyledons</taxon>
        <taxon>Gunneridae</taxon>
        <taxon>Pentapetalae</taxon>
        <taxon>rosids</taxon>
        <taxon>malvids</taxon>
        <taxon>Sapindales</taxon>
        <taxon>Anacardiaceae</taxon>
        <taxon>Pistacia</taxon>
    </lineage>
</organism>
<protein>
    <submittedName>
        <fullName evidence="1">Uncharacterized protein</fullName>
    </submittedName>
</protein>
<dbReference type="Proteomes" id="UP001164250">
    <property type="component" value="Chromosome 15"/>
</dbReference>
<sequence>MGCARDQNGNHVIHKCIKCVPMEKIGFIISTFRGQVATLCTHPYGCHVIKRVLEHCSDVNV</sequence>
<name>A0ACC0ZQJ4_9ROSI</name>
<proteinExistence type="predicted"/>
<dbReference type="EMBL" id="CM047910">
    <property type="protein sequence ID" value="KAJ0075042.1"/>
    <property type="molecule type" value="Genomic_DNA"/>
</dbReference>
<keyword evidence="2" id="KW-1185">Reference proteome</keyword>